<evidence type="ECO:0000313" key="3">
    <source>
        <dbReference type="Proteomes" id="UP000324222"/>
    </source>
</evidence>
<evidence type="ECO:0000256" key="1">
    <source>
        <dbReference type="SAM" id="Phobius"/>
    </source>
</evidence>
<accession>A0A5B7JUQ6</accession>
<proteinExistence type="predicted"/>
<reference evidence="2 3" key="1">
    <citation type="submission" date="2019-05" db="EMBL/GenBank/DDBJ databases">
        <title>Another draft genome of Portunus trituberculatus and its Hox gene families provides insights of decapod evolution.</title>
        <authorList>
            <person name="Jeong J.-H."/>
            <person name="Song I."/>
            <person name="Kim S."/>
            <person name="Choi T."/>
            <person name="Kim D."/>
            <person name="Ryu S."/>
            <person name="Kim W."/>
        </authorList>
    </citation>
    <scope>NUCLEOTIDE SEQUENCE [LARGE SCALE GENOMIC DNA]</scope>
    <source>
        <tissue evidence="2">Muscle</tissue>
    </source>
</reference>
<protein>
    <submittedName>
        <fullName evidence="2">Uncharacterized protein</fullName>
    </submittedName>
</protein>
<dbReference type="Proteomes" id="UP000324222">
    <property type="component" value="Unassembled WGS sequence"/>
</dbReference>
<keyword evidence="1" id="KW-0472">Membrane</keyword>
<keyword evidence="3" id="KW-1185">Reference proteome</keyword>
<dbReference type="AlphaFoldDB" id="A0A5B7JUQ6"/>
<organism evidence="2 3">
    <name type="scientific">Portunus trituberculatus</name>
    <name type="common">Swimming crab</name>
    <name type="synonym">Neptunus trituberculatus</name>
    <dbReference type="NCBI Taxonomy" id="210409"/>
    <lineage>
        <taxon>Eukaryota</taxon>
        <taxon>Metazoa</taxon>
        <taxon>Ecdysozoa</taxon>
        <taxon>Arthropoda</taxon>
        <taxon>Crustacea</taxon>
        <taxon>Multicrustacea</taxon>
        <taxon>Malacostraca</taxon>
        <taxon>Eumalacostraca</taxon>
        <taxon>Eucarida</taxon>
        <taxon>Decapoda</taxon>
        <taxon>Pleocyemata</taxon>
        <taxon>Brachyura</taxon>
        <taxon>Eubrachyura</taxon>
        <taxon>Portunoidea</taxon>
        <taxon>Portunidae</taxon>
        <taxon>Portuninae</taxon>
        <taxon>Portunus</taxon>
    </lineage>
</organism>
<keyword evidence="1" id="KW-1133">Transmembrane helix</keyword>
<gene>
    <name evidence="2" type="ORF">E2C01_092157</name>
</gene>
<sequence length="79" mass="8955">MRGRLVVQEFPRRSSVSACVCMSIFQHVRPARYATPVTLEAGECYVMKREGDCCGTGISFLLYWSLLHLFLSLPFLPLV</sequence>
<feature type="transmembrane region" description="Helical" evidence="1">
    <location>
        <begin position="57"/>
        <end position="76"/>
    </location>
</feature>
<keyword evidence="1" id="KW-0812">Transmembrane</keyword>
<evidence type="ECO:0000313" key="2">
    <source>
        <dbReference type="EMBL" id="MPC96877.1"/>
    </source>
</evidence>
<dbReference type="EMBL" id="VSRR010107728">
    <property type="protein sequence ID" value="MPC96877.1"/>
    <property type="molecule type" value="Genomic_DNA"/>
</dbReference>
<comment type="caution">
    <text evidence="2">The sequence shown here is derived from an EMBL/GenBank/DDBJ whole genome shotgun (WGS) entry which is preliminary data.</text>
</comment>
<name>A0A5B7JUQ6_PORTR</name>